<accession>A0A6I2GKE3</accession>
<organism evidence="3 4">
    <name type="scientific">Fundicoccus ignavus</name>
    <dbReference type="NCBI Taxonomy" id="2664442"/>
    <lineage>
        <taxon>Bacteria</taxon>
        <taxon>Bacillati</taxon>
        <taxon>Bacillota</taxon>
        <taxon>Bacilli</taxon>
        <taxon>Lactobacillales</taxon>
        <taxon>Aerococcaceae</taxon>
        <taxon>Fundicoccus</taxon>
    </lineage>
</organism>
<keyword evidence="2 3" id="KW-0378">Hydrolase</keyword>
<evidence type="ECO:0000313" key="4">
    <source>
        <dbReference type="Proteomes" id="UP000430975"/>
    </source>
</evidence>
<evidence type="ECO:0000256" key="1">
    <source>
        <dbReference type="ARBA" id="ARBA00022723"/>
    </source>
</evidence>
<dbReference type="InterPro" id="IPR036264">
    <property type="entry name" value="Bact_exopeptidase_dim_dom"/>
</dbReference>
<dbReference type="EMBL" id="WJQS01000008">
    <property type="protein sequence ID" value="MRI85991.1"/>
    <property type="molecule type" value="Genomic_DNA"/>
</dbReference>
<dbReference type="GO" id="GO:0006526">
    <property type="term" value="P:L-arginine biosynthetic process"/>
    <property type="evidence" value="ECO:0007669"/>
    <property type="project" value="TreeGrafter"/>
</dbReference>
<dbReference type="PANTHER" id="PTHR43808">
    <property type="entry name" value="ACETYLORNITHINE DEACETYLASE"/>
    <property type="match status" value="1"/>
</dbReference>
<reference evidence="3 4" key="1">
    <citation type="submission" date="2019-11" db="EMBL/GenBank/DDBJ databases">
        <title>Characterisation of Fundicoccus ignavus gen. nov. sp. nov., a novel genus of the family Aerococcaceae isolated from bulk tank milk.</title>
        <authorList>
            <person name="Siebert A."/>
            <person name="Huptas C."/>
            <person name="Wenning M."/>
            <person name="Scherer S."/>
            <person name="Doll E.V."/>
        </authorList>
    </citation>
    <scope>NUCLEOTIDE SEQUENCE [LARGE SCALE GENOMIC DNA]</scope>
    <source>
        <strain evidence="3 4">WS4759</strain>
    </source>
</reference>
<dbReference type="AlphaFoldDB" id="A0A6I2GKE3"/>
<comment type="caution">
    <text evidence="3">The sequence shown here is derived from an EMBL/GenBank/DDBJ whole genome shotgun (WGS) entry which is preliminary data.</text>
</comment>
<dbReference type="InterPro" id="IPR002933">
    <property type="entry name" value="Peptidase_M20"/>
</dbReference>
<name>A0A6I2GKE3_9LACT</name>
<proteinExistence type="predicted"/>
<sequence length="272" mass="30323">MAKHPAPRLGFTPDSQFPAVYAEKGVVSFRLTTPFRSGELAGLTAIEGDFVASSIPDQAIFRLSDGTCQQFTGKRTPSNEPHLGLNAITLGASQLHQHDLFSSELQAYFSWMTYSLHNLHSGEGLVGSTPEMDLQVSPHTLELSEDQLILSVSVRYSIDCIEEQIVALLQDNLPTLETKLDITRSFPPIAFDRSHPMLETMRRSYESVTGLDGHPIITTGATYARFMPNIIAFGPSFPGQIGIAHNHNEYMFVDDLKRNIEIYRRTLDELLR</sequence>
<gene>
    <name evidence="3" type="ORF">GIY09_08955</name>
</gene>
<dbReference type="GO" id="GO:0008777">
    <property type="term" value="F:acetylornithine deacetylase activity"/>
    <property type="evidence" value="ECO:0007669"/>
    <property type="project" value="TreeGrafter"/>
</dbReference>
<dbReference type="GO" id="GO:0046872">
    <property type="term" value="F:metal ion binding"/>
    <property type="evidence" value="ECO:0007669"/>
    <property type="project" value="UniProtKB-KW"/>
</dbReference>
<dbReference type="InterPro" id="IPR050072">
    <property type="entry name" value="Peptidase_M20A"/>
</dbReference>
<dbReference type="SUPFAM" id="SSF55031">
    <property type="entry name" value="Bacterial exopeptidase dimerisation domain"/>
    <property type="match status" value="1"/>
</dbReference>
<dbReference type="SUPFAM" id="SSF53187">
    <property type="entry name" value="Zn-dependent exopeptidases"/>
    <property type="match status" value="1"/>
</dbReference>
<dbReference type="Gene3D" id="3.40.630.10">
    <property type="entry name" value="Zn peptidases"/>
    <property type="match status" value="2"/>
</dbReference>
<evidence type="ECO:0000313" key="3">
    <source>
        <dbReference type="EMBL" id="MRI85991.1"/>
    </source>
</evidence>
<dbReference type="Pfam" id="PF01546">
    <property type="entry name" value="Peptidase_M20"/>
    <property type="match status" value="1"/>
</dbReference>
<dbReference type="Proteomes" id="UP000430975">
    <property type="component" value="Unassembled WGS sequence"/>
</dbReference>
<protein>
    <submittedName>
        <fullName evidence="3">M20/M25/M40 family metallo-hydrolase</fullName>
    </submittedName>
</protein>
<keyword evidence="1" id="KW-0479">Metal-binding</keyword>
<dbReference type="PANTHER" id="PTHR43808:SF31">
    <property type="entry name" value="N-ACETYL-L-CITRULLINE DEACETYLASE"/>
    <property type="match status" value="1"/>
</dbReference>
<dbReference type="Gene3D" id="3.30.70.360">
    <property type="match status" value="4"/>
</dbReference>
<keyword evidence="4" id="KW-1185">Reference proteome</keyword>
<evidence type="ECO:0000256" key="2">
    <source>
        <dbReference type="ARBA" id="ARBA00022801"/>
    </source>
</evidence>